<name>A0A1S4DKA3_TOBAC</name>
<sequence>MLNVNLNLGLSEEASSPSIVLKEDPDCDSCSKRPKVNSFSLDWDNHLLQETSYLCPMNEGGGDVSLSNFLDATDDKGKDIGISKMEDLDVRMDLTDDLLHVVFTSIYIYIY</sequence>
<organism evidence="1">
    <name type="scientific">Nicotiana tabacum</name>
    <name type="common">Common tobacco</name>
    <dbReference type="NCBI Taxonomy" id="4097"/>
    <lineage>
        <taxon>Eukaryota</taxon>
        <taxon>Viridiplantae</taxon>
        <taxon>Streptophyta</taxon>
        <taxon>Embryophyta</taxon>
        <taxon>Tracheophyta</taxon>
        <taxon>Spermatophyta</taxon>
        <taxon>Magnoliopsida</taxon>
        <taxon>eudicotyledons</taxon>
        <taxon>Gunneridae</taxon>
        <taxon>Pentapetalae</taxon>
        <taxon>asterids</taxon>
        <taxon>lamiids</taxon>
        <taxon>Solanales</taxon>
        <taxon>Solanaceae</taxon>
        <taxon>Nicotianoideae</taxon>
        <taxon>Nicotianeae</taxon>
        <taxon>Nicotiana</taxon>
    </lineage>
</organism>
<reference evidence="1" key="1">
    <citation type="submission" date="2025-08" db="UniProtKB">
        <authorList>
            <consortium name="RefSeq"/>
        </authorList>
    </citation>
    <scope>IDENTIFICATION</scope>
</reference>
<protein>
    <submittedName>
        <fullName evidence="1">Uncharacterized protein</fullName>
    </submittedName>
</protein>
<dbReference type="OrthoDB" id="1746464at2759"/>
<accession>A0A1S4DKA3</accession>
<gene>
    <name evidence="1" type="primary">LOC107830693</name>
</gene>
<dbReference type="RefSeq" id="XP_016513807.1">
    <property type="nucleotide sequence ID" value="XM_016658321.1"/>
</dbReference>
<dbReference type="KEGG" id="nta:107830693"/>
<dbReference type="AlphaFoldDB" id="A0A1S4DKA3"/>
<proteinExistence type="predicted"/>
<dbReference type="PaxDb" id="4097-A0A1S4DKA3"/>
<dbReference type="STRING" id="4097.A0A1S4DKA3"/>
<evidence type="ECO:0000313" key="1">
    <source>
        <dbReference type="RefSeq" id="XP_016513807.1"/>
    </source>
</evidence>